<dbReference type="GO" id="GO:0000329">
    <property type="term" value="C:fungal-type vacuole membrane"/>
    <property type="evidence" value="ECO:0007669"/>
    <property type="project" value="TreeGrafter"/>
</dbReference>
<keyword evidence="4 7" id="KW-0418">Kinase</keyword>
<organism evidence="10 11">
    <name type="scientific">Candida oxycetoniae</name>
    <dbReference type="NCBI Taxonomy" id="497107"/>
    <lineage>
        <taxon>Eukaryota</taxon>
        <taxon>Fungi</taxon>
        <taxon>Dikarya</taxon>
        <taxon>Ascomycota</taxon>
        <taxon>Saccharomycotina</taxon>
        <taxon>Pichiomycetes</taxon>
        <taxon>Debaryomycetaceae</taxon>
        <taxon>Candida/Lodderomyces clade</taxon>
        <taxon>Candida</taxon>
    </lineage>
</organism>
<keyword evidence="3 7" id="KW-0547">Nucleotide-binding</keyword>
<keyword evidence="5 7" id="KW-0067">ATP-binding</keyword>
<dbReference type="PROSITE" id="PS00916">
    <property type="entry name" value="PI3_4_KINASE_2"/>
    <property type="match status" value="1"/>
</dbReference>
<feature type="domain" description="PI3K/PI4K catalytic" evidence="9">
    <location>
        <begin position="211"/>
        <end position="481"/>
    </location>
</feature>
<dbReference type="GO" id="GO:0005886">
    <property type="term" value="C:plasma membrane"/>
    <property type="evidence" value="ECO:0007669"/>
    <property type="project" value="UniProtKB-SubCell"/>
</dbReference>
<keyword evidence="11" id="KW-1185">Reference proteome</keyword>
<dbReference type="InterPro" id="IPR018936">
    <property type="entry name" value="PI3/4_kinase_CS"/>
</dbReference>
<feature type="region of interest" description="Disordered" evidence="8">
    <location>
        <begin position="492"/>
        <end position="513"/>
    </location>
</feature>
<dbReference type="PROSITE" id="PS50290">
    <property type="entry name" value="PI3_4_KINASE_3"/>
    <property type="match status" value="1"/>
</dbReference>
<dbReference type="PANTHER" id="PTHR12865:SF1">
    <property type="entry name" value="PHOSPHATIDYLINOSITOL 4-KINASE TYPE 2"/>
    <property type="match status" value="1"/>
</dbReference>
<keyword evidence="6" id="KW-0472">Membrane</keyword>
<reference evidence="10" key="1">
    <citation type="journal article" date="2022" name="DNA Res.">
        <title>Genome analysis of five recently described species of the CUG-Ser clade uncovers Candida theae as a new hybrid lineage with pathogenic potential in the Candida parapsilosis species complex.</title>
        <authorList>
            <person name="Mixao V."/>
            <person name="Del Olmo V."/>
            <person name="Hegedusova E."/>
            <person name="Saus E."/>
            <person name="Pryszcz L."/>
            <person name="Cillingova A."/>
            <person name="Nosek J."/>
            <person name="Gabaldon T."/>
        </authorList>
    </citation>
    <scope>NUCLEOTIDE SEQUENCE</scope>
    <source>
        <strain evidence="10">CBS 10844</strain>
    </source>
</reference>
<evidence type="ECO:0000256" key="6">
    <source>
        <dbReference type="ARBA" id="ARBA00023136"/>
    </source>
</evidence>
<dbReference type="EMBL" id="JAHUZD010000006">
    <property type="protein sequence ID" value="KAI3407168.2"/>
    <property type="molecule type" value="Genomic_DNA"/>
</dbReference>
<dbReference type="PANTHER" id="PTHR12865">
    <property type="entry name" value="PHOSPHATIDYLINOSITOL 4-KINASE TYPE-II"/>
    <property type="match status" value="1"/>
</dbReference>
<evidence type="ECO:0000313" key="11">
    <source>
        <dbReference type="Proteomes" id="UP001202479"/>
    </source>
</evidence>
<dbReference type="GO" id="GO:0004430">
    <property type="term" value="F:1-phosphatidylinositol 4-kinase activity"/>
    <property type="evidence" value="ECO:0007669"/>
    <property type="project" value="UniProtKB-UniRule"/>
</dbReference>
<comment type="similarity">
    <text evidence="7">Belongs to the PI3/PI4-kinase family.</text>
</comment>
<evidence type="ECO:0000256" key="4">
    <source>
        <dbReference type="ARBA" id="ARBA00022777"/>
    </source>
</evidence>
<comment type="cofactor">
    <cofactor evidence="7">
        <name>Mg(2+)</name>
        <dbReference type="ChEBI" id="CHEBI:18420"/>
    </cofactor>
    <cofactor evidence="7">
        <name>Mn(2+)</name>
        <dbReference type="ChEBI" id="CHEBI:29035"/>
    </cofactor>
</comment>
<dbReference type="GO" id="GO:0005768">
    <property type="term" value="C:endosome"/>
    <property type="evidence" value="ECO:0007669"/>
    <property type="project" value="UniProtKB-UniRule"/>
</dbReference>
<dbReference type="InterPro" id="IPR039756">
    <property type="entry name" value="Lsb6/PI4K2"/>
</dbReference>
<dbReference type="GO" id="GO:0007030">
    <property type="term" value="P:Golgi organization"/>
    <property type="evidence" value="ECO:0007669"/>
    <property type="project" value="TreeGrafter"/>
</dbReference>
<dbReference type="GO" id="GO:0005802">
    <property type="term" value="C:trans-Golgi network"/>
    <property type="evidence" value="ECO:0007669"/>
    <property type="project" value="TreeGrafter"/>
</dbReference>
<comment type="subcellular location">
    <subcellularLocation>
        <location evidence="7">Cell membrane</location>
        <topology evidence="7">Peripheral membrane protein</topology>
    </subcellularLocation>
    <subcellularLocation>
        <location evidence="7">Vacuole membrane</location>
        <topology evidence="7">Peripheral membrane protein</topology>
    </subcellularLocation>
</comment>
<comment type="catalytic activity">
    <reaction evidence="7">
        <text>a 1,2-diacyl-sn-glycero-3-phospho-(1D-myo-inositol) + ATP = a 1,2-diacyl-sn-glycero-3-phospho-(1D-myo-inositol 4-phosphate) + ADP + H(+)</text>
        <dbReference type="Rhea" id="RHEA:19877"/>
        <dbReference type="ChEBI" id="CHEBI:15378"/>
        <dbReference type="ChEBI" id="CHEBI:30616"/>
        <dbReference type="ChEBI" id="CHEBI:57880"/>
        <dbReference type="ChEBI" id="CHEBI:58178"/>
        <dbReference type="ChEBI" id="CHEBI:456216"/>
        <dbReference type="EC" id="2.7.1.67"/>
    </reaction>
</comment>
<evidence type="ECO:0000256" key="7">
    <source>
        <dbReference type="RuleBase" id="RU367084"/>
    </source>
</evidence>
<dbReference type="GO" id="GO:0046854">
    <property type="term" value="P:phosphatidylinositol phosphate biosynthetic process"/>
    <property type="evidence" value="ECO:0007669"/>
    <property type="project" value="UniProtKB-UniRule"/>
</dbReference>
<comment type="caution">
    <text evidence="10">The sequence shown here is derived from an EMBL/GenBank/DDBJ whole genome shotgun (WGS) entry which is preliminary data.</text>
</comment>
<sequence>MESVYHESTKGNVGQSCNDINQDENRVLEIAFNKSGNPFQEELKKSSNTNINFPYDKHRSKSTPSTPTLQIGPDLNASLPKLTRGNSLNENLLRENDLDNNLNNDNKLTRFKKSVLIPAAKWAYSPVTKFQNQRKSYTSSRPVDEYKIEYSVFKPLPGLKRIQLPSDISAHLHDFIEFQTNKPFEFPEGYRSENQFQVLIEQVRHVIEVDRIYPERIASGSSGSYFVFNKIEPNTSLYAKVGIFKPKSEEPFKHVEKLPYKIGSFQVFLNGYINANTWFKVHPLPTHIHLLPNSSDVEVEITEADFKFQWSKDAMLQFQQEIEKMVILDYIMRNTDRGNDNWMIKVEWVEITRDETKQIKTMRPYLKIGAIDNGLAFPWKHPNEWRSFPFGWLFLPLSLIGRPFSKGTREHYLLLLTSKLWWETTVVKLHRTFMKDKDFKERMWLKQLAVLKGQAFNVVEVLKMGFAGPLELTRRENLVVYDDLMFMPCNGDGDGDGDGGGDDNDNDGGNDLAETRQSLSVSTENADQYTPLLIKPSRIDNLQCISDPGDNYPNRNESGYERINRETEPLPKQGSRVVIERIVRETSKPPVFTWC</sequence>
<evidence type="ECO:0000256" key="3">
    <source>
        <dbReference type="ARBA" id="ARBA00022741"/>
    </source>
</evidence>
<name>A0AAI9X0D2_9ASCO</name>
<dbReference type="RefSeq" id="XP_049182912.1">
    <property type="nucleotide sequence ID" value="XM_049326746.1"/>
</dbReference>
<evidence type="ECO:0000259" key="9">
    <source>
        <dbReference type="PROSITE" id="PS50290"/>
    </source>
</evidence>
<dbReference type="EC" id="2.7.1.67" evidence="7"/>
<evidence type="ECO:0000256" key="5">
    <source>
        <dbReference type="ARBA" id="ARBA00022840"/>
    </source>
</evidence>
<proteinExistence type="inferred from homology"/>
<gene>
    <name evidence="10" type="ORF">KGF56_000008</name>
</gene>
<dbReference type="GeneID" id="73377626"/>
<dbReference type="Proteomes" id="UP001202479">
    <property type="component" value="Unassembled WGS sequence"/>
</dbReference>
<feature type="compositionally biased region" description="Acidic residues" evidence="8">
    <location>
        <begin position="493"/>
        <end position="508"/>
    </location>
</feature>
<evidence type="ECO:0000256" key="2">
    <source>
        <dbReference type="ARBA" id="ARBA00022679"/>
    </source>
</evidence>
<accession>A0AAI9X0D2</accession>
<dbReference type="GO" id="GO:0007032">
    <property type="term" value="P:endosome organization"/>
    <property type="evidence" value="ECO:0007669"/>
    <property type="project" value="TreeGrafter"/>
</dbReference>
<keyword evidence="1 7" id="KW-1003">Cell membrane</keyword>
<feature type="region of interest" description="Disordered" evidence="8">
    <location>
        <begin position="55"/>
        <end position="81"/>
    </location>
</feature>
<protein>
    <recommendedName>
        <fullName evidence="7">Phosphatidylinositol 4-kinase</fullName>
        <ecNumber evidence="7">2.7.1.67</ecNumber>
    </recommendedName>
</protein>
<dbReference type="Pfam" id="PF00454">
    <property type="entry name" value="PI3_PI4_kinase"/>
    <property type="match status" value="1"/>
</dbReference>
<evidence type="ECO:0000256" key="1">
    <source>
        <dbReference type="ARBA" id="ARBA00022475"/>
    </source>
</evidence>
<evidence type="ECO:0000313" key="10">
    <source>
        <dbReference type="EMBL" id="KAI3407168.2"/>
    </source>
</evidence>
<keyword evidence="2 7" id="KW-0808">Transferase</keyword>
<evidence type="ECO:0000256" key="8">
    <source>
        <dbReference type="SAM" id="MobiDB-lite"/>
    </source>
</evidence>
<dbReference type="InterPro" id="IPR000403">
    <property type="entry name" value="PI3/4_kinase_cat_dom"/>
</dbReference>
<dbReference type="AlphaFoldDB" id="A0AAI9X0D2"/>
<dbReference type="GO" id="GO:0005524">
    <property type="term" value="F:ATP binding"/>
    <property type="evidence" value="ECO:0007669"/>
    <property type="project" value="UniProtKB-UniRule"/>
</dbReference>